<keyword evidence="3" id="KW-1185">Reference proteome</keyword>
<sequence length="112" mass="12328">MIYLIRKSHPITRRKRSEEDCSIDSNFNHCSSVGASVQYDAKTKIIQLTKSDKSVVVVVDSKTMKVNNVASTLNVAPVAYKGITYVPVRVFSSGLGISVSYDSSLDRISIEI</sequence>
<feature type="domain" description="Copper amine oxidase-like N-terminal" evidence="1">
    <location>
        <begin position="31"/>
        <end position="109"/>
    </location>
</feature>
<dbReference type="Pfam" id="PF07833">
    <property type="entry name" value="Cu_amine_oxidN1"/>
    <property type="match status" value="1"/>
</dbReference>
<dbReference type="Proteomes" id="UP000535838">
    <property type="component" value="Unassembled WGS sequence"/>
</dbReference>
<name>A0A841T3L3_9BACL</name>
<proteinExistence type="predicted"/>
<dbReference type="SUPFAM" id="SSF55383">
    <property type="entry name" value="Copper amine oxidase, domain N"/>
    <property type="match status" value="1"/>
</dbReference>
<evidence type="ECO:0000259" key="1">
    <source>
        <dbReference type="Pfam" id="PF07833"/>
    </source>
</evidence>
<evidence type="ECO:0000313" key="2">
    <source>
        <dbReference type="EMBL" id="MBB6635701.1"/>
    </source>
</evidence>
<dbReference type="RefSeq" id="WP_185120939.1">
    <property type="nucleotide sequence ID" value="NZ_JACJVQ010000014.1"/>
</dbReference>
<gene>
    <name evidence="2" type="ORF">H7B67_16400</name>
</gene>
<comment type="caution">
    <text evidence="2">The sequence shown here is derived from an EMBL/GenBank/DDBJ whole genome shotgun (WGS) entry which is preliminary data.</text>
</comment>
<dbReference type="InterPro" id="IPR012854">
    <property type="entry name" value="Cu_amine_oxidase-like_N"/>
</dbReference>
<dbReference type="Gene3D" id="3.30.457.10">
    <property type="entry name" value="Copper amine oxidase-like, N-terminal domain"/>
    <property type="match status" value="1"/>
</dbReference>
<reference evidence="2 3" key="1">
    <citation type="submission" date="2020-08" db="EMBL/GenBank/DDBJ databases">
        <title>Cohnella phylogeny.</title>
        <authorList>
            <person name="Dunlap C."/>
        </authorList>
    </citation>
    <scope>NUCLEOTIDE SEQUENCE [LARGE SCALE GENOMIC DNA]</scope>
    <source>
        <strain evidence="2 3">DSM 25241</strain>
    </source>
</reference>
<accession>A0A841T3L3</accession>
<dbReference type="AlphaFoldDB" id="A0A841T3L3"/>
<organism evidence="2 3">
    <name type="scientific">Cohnella thailandensis</name>
    <dbReference type="NCBI Taxonomy" id="557557"/>
    <lineage>
        <taxon>Bacteria</taxon>
        <taxon>Bacillati</taxon>
        <taxon>Bacillota</taxon>
        <taxon>Bacilli</taxon>
        <taxon>Bacillales</taxon>
        <taxon>Paenibacillaceae</taxon>
        <taxon>Cohnella</taxon>
    </lineage>
</organism>
<protein>
    <submittedName>
        <fullName evidence="2">Copper amine oxidase N-terminal domain-containing protein</fullName>
    </submittedName>
</protein>
<dbReference type="EMBL" id="JACJVQ010000014">
    <property type="protein sequence ID" value="MBB6635701.1"/>
    <property type="molecule type" value="Genomic_DNA"/>
</dbReference>
<evidence type="ECO:0000313" key="3">
    <source>
        <dbReference type="Proteomes" id="UP000535838"/>
    </source>
</evidence>
<dbReference type="InterPro" id="IPR036582">
    <property type="entry name" value="Mao_N_sf"/>
</dbReference>